<dbReference type="InterPro" id="IPR010730">
    <property type="entry name" value="HET"/>
</dbReference>
<dbReference type="AlphaFoldDB" id="A0AAN9UH80"/>
<name>A0AAN9UH80_9PEZI</name>
<evidence type="ECO:0000313" key="3">
    <source>
        <dbReference type="Proteomes" id="UP001320420"/>
    </source>
</evidence>
<feature type="domain" description="Heterokaryon incompatibility" evidence="1">
    <location>
        <begin position="37"/>
        <end position="188"/>
    </location>
</feature>
<evidence type="ECO:0000259" key="1">
    <source>
        <dbReference type="Pfam" id="PF06985"/>
    </source>
</evidence>
<dbReference type="EMBL" id="JAKJXP020000136">
    <property type="protein sequence ID" value="KAK7743393.1"/>
    <property type="molecule type" value="Genomic_DNA"/>
</dbReference>
<comment type="caution">
    <text evidence="2">The sequence shown here is derived from an EMBL/GenBank/DDBJ whole genome shotgun (WGS) entry which is preliminary data.</text>
</comment>
<sequence length="528" mass="59859">MPRQTDQTRPTRLLEIPADRDSTGTLRLVNAETEHSYVALSYCWGGDQPCKLTKARLREGGVFQTVDLPRTILDAIEVARNLRITYIWIDALCIVQDDPESMWSELEKMPAIYSNATVTISAASAATCHEGFLRPREAVDFNKVAFKLRLRTRDGEEGNVFLAPWSKYAQLEGVEKEPINDRAWTLQEQVVSPRVLYYSFQQLHWICRGGIRADGGFCPTDRDTPWKGGSIYRIFALSQTTTDMVDPSISAVLAQPDEYASWRRNWGRLVQDYQARRLTNRDDKLVAISAVGTLFARYMGTGFVAGLFERDLAIDLLWNRADDSEAQPRPATYRAPSWSWASVDSKTQNKIATSEILARDAVTMEVLPWPDQQPPTPQARIGRVPLELRIRAWITKARLRNEGPRRVLEDPQWRLPSDSIACSLDAVEPDLDTTMGLDVELVEIYWYPTSPRRRKGGVPMDKVAGLIALRGEEDGRQTCRRIGRFDMEVSSIYGRAVPPGGRITRQSQPRRQMVHDAMQSQRCIICLA</sequence>
<protein>
    <recommendedName>
        <fullName evidence="1">Heterokaryon incompatibility domain-containing protein</fullName>
    </recommendedName>
</protein>
<dbReference type="Pfam" id="PF06985">
    <property type="entry name" value="HET"/>
    <property type="match status" value="1"/>
</dbReference>
<keyword evidence="3" id="KW-1185">Reference proteome</keyword>
<evidence type="ECO:0000313" key="2">
    <source>
        <dbReference type="EMBL" id="KAK7743393.1"/>
    </source>
</evidence>
<gene>
    <name evidence="2" type="ORF">SLS62_010586</name>
</gene>
<organism evidence="2 3">
    <name type="scientific">Diatrype stigma</name>
    <dbReference type="NCBI Taxonomy" id="117547"/>
    <lineage>
        <taxon>Eukaryota</taxon>
        <taxon>Fungi</taxon>
        <taxon>Dikarya</taxon>
        <taxon>Ascomycota</taxon>
        <taxon>Pezizomycotina</taxon>
        <taxon>Sordariomycetes</taxon>
        <taxon>Xylariomycetidae</taxon>
        <taxon>Xylariales</taxon>
        <taxon>Diatrypaceae</taxon>
        <taxon>Diatrype</taxon>
    </lineage>
</organism>
<dbReference type="Proteomes" id="UP001320420">
    <property type="component" value="Unassembled WGS sequence"/>
</dbReference>
<reference evidence="2 3" key="1">
    <citation type="submission" date="2024-02" db="EMBL/GenBank/DDBJ databases">
        <title>De novo assembly and annotation of 12 fungi associated with fruit tree decline syndrome in Ontario, Canada.</title>
        <authorList>
            <person name="Sulman M."/>
            <person name="Ellouze W."/>
            <person name="Ilyukhin E."/>
        </authorList>
    </citation>
    <scope>NUCLEOTIDE SEQUENCE [LARGE SCALE GENOMIC DNA]</scope>
    <source>
        <strain evidence="2 3">M11/M66-122</strain>
    </source>
</reference>
<accession>A0AAN9UH80</accession>
<proteinExistence type="predicted"/>
<dbReference type="PANTHER" id="PTHR33112">
    <property type="entry name" value="DOMAIN PROTEIN, PUTATIVE-RELATED"/>
    <property type="match status" value="1"/>
</dbReference>
<dbReference type="PANTHER" id="PTHR33112:SF16">
    <property type="entry name" value="HETEROKARYON INCOMPATIBILITY DOMAIN-CONTAINING PROTEIN"/>
    <property type="match status" value="1"/>
</dbReference>